<dbReference type="OrthoDB" id="5342507at2759"/>
<evidence type="ECO:0000256" key="1">
    <source>
        <dbReference type="SAM" id="Phobius"/>
    </source>
</evidence>
<dbReference type="EMBL" id="KV441388">
    <property type="protein sequence ID" value="OAF62165.1"/>
    <property type="molecule type" value="Genomic_DNA"/>
</dbReference>
<evidence type="ECO:0000313" key="2">
    <source>
        <dbReference type="EMBL" id="OAF62165.1"/>
    </source>
</evidence>
<feature type="transmembrane region" description="Helical" evidence="1">
    <location>
        <begin position="147"/>
        <end position="169"/>
    </location>
</feature>
<dbReference type="RefSeq" id="XP_024327438.1">
    <property type="nucleotide sequence ID" value="XM_024465269.1"/>
</dbReference>
<feature type="transmembrane region" description="Helical" evidence="1">
    <location>
        <begin position="78"/>
        <end position="99"/>
    </location>
</feature>
<gene>
    <name evidence="2" type="ORF">VC83_01594</name>
</gene>
<dbReference type="VEuPathDB" id="FungiDB:GMDG_02892"/>
<dbReference type="Proteomes" id="UP000077154">
    <property type="component" value="Unassembled WGS sequence"/>
</dbReference>
<keyword evidence="1" id="KW-0812">Transmembrane</keyword>
<keyword evidence="1" id="KW-1133">Transmembrane helix</keyword>
<name>A0A177AJC7_9PEZI</name>
<evidence type="ECO:0008006" key="3">
    <source>
        <dbReference type="Google" id="ProtNLM"/>
    </source>
</evidence>
<sequence>MGLKSGIALKSLQWVFRAVQFCSSAIVLGIYSYYLATLSNHALPISGYLRSVEGISGASALYTGASLILLWCLGGFRWFAFLAIILDVAFVGAFAYIAWETRHGVTSCTGQVETPFGNGDANSKPPGGKGGVTALPDLGSVCTLEKVSFAVSIVAIGFFLLSAFAEILLWKHHKREKRFGPSPANNYTTGSAPVKWKFWKLGNKRKEANAGLDMNPPYEPPVFPLSGKPGNTYVNEANPGGTGGYAYSRTGKADYAKEQGLYAQQASGVAGTPGQY</sequence>
<dbReference type="AlphaFoldDB" id="A0A177AJC7"/>
<protein>
    <recommendedName>
        <fullName evidence="3">MARVEL domain-containing protein</fullName>
    </recommendedName>
</protein>
<dbReference type="GeneID" id="36284683"/>
<organism evidence="2">
    <name type="scientific">Pseudogymnoascus destructans</name>
    <dbReference type="NCBI Taxonomy" id="655981"/>
    <lineage>
        <taxon>Eukaryota</taxon>
        <taxon>Fungi</taxon>
        <taxon>Dikarya</taxon>
        <taxon>Ascomycota</taxon>
        <taxon>Pezizomycotina</taxon>
        <taxon>Leotiomycetes</taxon>
        <taxon>Thelebolales</taxon>
        <taxon>Thelebolaceae</taxon>
        <taxon>Pseudogymnoascus</taxon>
    </lineage>
</organism>
<dbReference type="eggNOG" id="ENOG502SP9C">
    <property type="taxonomic scope" value="Eukaryota"/>
</dbReference>
<feature type="transmembrane region" description="Helical" evidence="1">
    <location>
        <begin position="54"/>
        <end position="73"/>
    </location>
</feature>
<reference evidence="2" key="1">
    <citation type="submission" date="2016-03" db="EMBL/GenBank/DDBJ databases">
        <title>Updated assembly of Pseudogymnoascus destructans, the fungus causing white-nose syndrome of bats.</title>
        <authorList>
            <person name="Palmer J.M."/>
            <person name="Drees K.P."/>
            <person name="Foster J.T."/>
            <person name="Lindner D.L."/>
        </authorList>
    </citation>
    <scope>NUCLEOTIDE SEQUENCE [LARGE SCALE GENOMIC DNA]</scope>
    <source>
        <strain evidence="2">20631-21</strain>
    </source>
</reference>
<keyword evidence="1" id="KW-0472">Membrane</keyword>
<feature type="transmembrane region" description="Helical" evidence="1">
    <location>
        <begin position="12"/>
        <end position="34"/>
    </location>
</feature>
<accession>A0A177AJC7</accession>
<proteinExistence type="predicted"/>